<dbReference type="EMBL" id="JACIEP010000008">
    <property type="protein sequence ID" value="MBB4036651.1"/>
    <property type="molecule type" value="Genomic_DNA"/>
</dbReference>
<dbReference type="InterPro" id="IPR002071">
    <property type="entry name" value="Thermonucl_AS"/>
</dbReference>
<dbReference type="PANTHER" id="PTHR12302">
    <property type="entry name" value="EBNA2 BINDING PROTEIN P100"/>
    <property type="match status" value="1"/>
</dbReference>
<evidence type="ECO:0000259" key="4">
    <source>
        <dbReference type="PROSITE" id="PS50830"/>
    </source>
</evidence>
<reference evidence="5 6" key="1">
    <citation type="submission" date="2020-08" db="EMBL/GenBank/DDBJ databases">
        <title>Genomic Encyclopedia of Type Strains, Phase IV (KMG-IV): sequencing the most valuable type-strain genomes for metagenomic binning, comparative biology and taxonomic classification.</title>
        <authorList>
            <person name="Goeker M."/>
        </authorList>
    </citation>
    <scope>NUCLEOTIDE SEQUENCE [LARGE SCALE GENOMIC DNA]</scope>
    <source>
        <strain evidence="5 6">DSM 104969</strain>
    </source>
</reference>
<dbReference type="Gene3D" id="2.40.50.90">
    <property type="match status" value="1"/>
</dbReference>
<dbReference type="GO" id="GO:0003676">
    <property type="term" value="F:nucleic acid binding"/>
    <property type="evidence" value="ECO:0007669"/>
    <property type="project" value="InterPro"/>
</dbReference>
<organism evidence="5 6">
    <name type="scientific">Dysgonomonas hofstadii</name>
    <dbReference type="NCBI Taxonomy" id="637886"/>
    <lineage>
        <taxon>Bacteria</taxon>
        <taxon>Pseudomonadati</taxon>
        <taxon>Bacteroidota</taxon>
        <taxon>Bacteroidia</taxon>
        <taxon>Bacteroidales</taxon>
        <taxon>Dysgonomonadaceae</taxon>
        <taxon>Dysgonomonas</taxon>
    </lineage>
</organism>
<keyword evidence="2 5" id="KW-0255">Endonuclease</keyword>
<dbReference type="GO" id="GO:0004519">
    <property type="term" value="F:endonuclease activity"/>
    <property type="evidence" value="ECO:0007669"/>
    <property type="project" value="UniProtKB-KW"/>
</dbReference>
<dbReference type="InterPro" id="IPR035437">
    <property type="entry name" value="SNase_OB-fold_sf"/>
</dbReference>
<dbReference type="RefSeq" id="WP_183307546.1">
    <property type="nucleotide sequence ID" value="NZ_JACIEP010000008.1"/>
</dbReference>
<name>A0A840CNG7_9BACT</name>
<gene>
    <name evidence="5" type="ORF">GGR21_002557</name>
</gene>
<accession>A0A840CNG7</accession>
<evidence type="ECO:0000256" key="2">
    <source>
        <dbReference type="ARBA" id="ARBA00022759"/>
    </source>
</evidence>
<dbReference type="SMART" id="SM00318">
    <property type="entry name" value="SNc"/>
    <property type="match status" value="1"/>
</dbReference>
<evidence type="ECO:0000256" key="3">
    <source>
        <dbReference type="ARBA" id="ARBA00022801"/>
    </source>
</evidence>
<evidence type="ECO:0000313" key="5">
    <source>
        <dbReference type="EMBL" id="MBB4036651.1"/>
    </source>
</evidence>
<keyword evidence="3" id="KW-0378">Hydrolase</keyword>
<dbReference type="Proteomes" id="UP000555103">
    <property type="component" value="Unassembled WGS sequence"/>
</dbReference>
<dbReference type="PROSITE" id="PS50830">
    <property type="entry name" value="TNASE_3"/>
    <property type="match status" value="1"/>
</dbReference>
<sequence length="157" mass="18314">MDRLLQILFVFLLACQPAEEGILKGKVVSVADGDTVTLLTDNNERVKVRLLGIDAPERGQDFGTKARQHLNDLCYQKHVTVRYSEKDQYGRILGVLYVGDMNINEEMVRQGLAWYYSHFVNDHRLDSLEQLARKEKLNIWSMKDPLSPYEFRKRNRK</sequence>
<dbReference type="PROSITE" id="PS51257">
    <property type="entry name" value="PROKAR_LIPOPROTEIN"/>
    <property type="match status" value="1"/>
</dbReference>
<dbReference type="GO" id="GO:0016787">
    <property type="term" value="F:hydrolase activity"/>
    <property type="evidence" value="ECO:0007669"/>
    <property type="project" value="UniProtKB-KW"/>
</dbReference>
<keyword evidence="6" id="KW-1185">Reference proteome</keyword>
<feature type="domain" description="TNase-like" evidence="4">
    <location>
        <begin position="21"/>
        <end position="142"/>
    </location>
</feature>
<comment type="caution">
    <text evidence="5">The sequence shown here is derived from an EMBL/GenBank/DDBJ whole genome shotgun (WGS) entry which is preliminary data.</text>
</comment>
<dbReference type="PANTHER" id="PTHR12302:SF3">
    <property type="entry name" value="SERINE_THREONINE-PROTEIN KINASE 31"/>
    <property type="match status" value="1"/>
</dbReference>
<evidence type="ECO:0000313" key="6">
    <source>
        <dbReference type="Proteomes" id="UP000555103"/>
    </source>
</evidence>
<dbReference type="PROSITE" id="PS01123">
    <property type="entry name" value="TNASE_1"/>
    <property type="match status" value="1"/>
</dbReference>
<proteinExistence type="predicted"/>
<evidence type="ECO:0000256" key="1">
    <source>
        <dbReference type="ARBA" id="ARBA00022722"/>
    </source>
</evidence>
<dbReference type="AlphaFoldDB" id="A0A840CNG7"/>
<dbReference type="SUPFAM" id="SSF50199">
    <property type="entry name" value="Staphylococcal nuclease"/>
    <property type="match status" value="1"/>
</dbReference>
<keyword evidence="1" id="KW-0540">Nuclease</keyword>
<dbReference type="Pfam" id="PF00565">
    <property type="entry name" value="SNase"/>
    <property type="match status" value="1"/>
</dbReference>
<protein>
    <submittedName>
        <fullName evidence="5">Endonuclease YncB(Thermonuclease family)</fullName>
    </submittedName>
</protein>
<dbReference type="InterPro" id="IPR016071">
    <property type="entry name" value="Staphylococal_nuclease_OB-fold"/>
</dbReference>